<feature type="region of interest" description="Disordered" evidence="1">
    <location>
        <begin position="252"/>
        <end position="271"/>
    </location>
</feature>
<gene>
    <name evidence="2" type="primary">CCSER2</name>
</gene>
<proteinExistence type="predicted"/>
<dbReference type="Ensembl" id="ENSOCUT00000040052.1">
    <property type="protein sequence ID" value="ENSOCUP00000033913.1"/>
    <property type="gene ID" value="ENSOCUG00000023493.3"/>
</dbReference>
<sequence length="370" mass="40423">MTLANSVTSLVLYPDCKGFLDDFKVVSFQFCTSMLSCHFIRQLGVTATKNLKRKNALTLINTPRLPGEEFLVGILLPPSLLGRAPSRGPHGLFRCTADRPQVLQPSSSLPRPTDHAQGKLIKPQPTEARSECAAQGTHQGIAPLDESFTHSLRQESNCGLEDRPFPSSPQFMMDVAKRTPSEANLNVTVNAQEPYHLAKNQPSDMQFVATSLQTAPQSSTVDQAERVGQDQSPPVGYPSQPKSLQLLKPSILNSLAPPPESESSANRTPPTCKKSLIIAPCHSAKLQPTSSPTNLASNLKVSKLRPPSCSFKQKQVSTPRIEPQNVQAKTSIPRPLTRQKEIMQNPNGNLHPGDCLASNRYSRLPKPKIH</sequence>
<evidence type="ECO:0000313" key="3">
    <source>
        <dbReference type="Proteomes" id="UP000001811"/>
    </source>
</evidence>
<organism evidence="2 3">
    <name type="scientific">Oryctolagus cuniculus</name>
    <name type="common">Rabbit</name>
    <dbReference type="NCBI Taxonomy" id="9986"/>
    <lineage>
        <taxon>Eukaryota</taxon>
        <taxon>Metazoa</taxon>
        <taxon>Chordata</taxon>
        <taxon>Craniata</taxon>
        <taxon>Vertebrata</taxon>
        <taxon>Euteleostomi</taxon>
        <taxon>Mammalia</taxon>
        <taxon>Eutheria</taxon>
        <taxon>Euarchontoglires</taxon>
        <taxon>Glires</taxon>
        <taxon>Lagomorpha</taxon>
        <taxon>Leporidae</taxon>
        <taxon>Oryctolagus</taxon>
    </lineage>
</organism>
<dbReference type="Proteomes" id="UP000001811">
    <property type="component" value="Unplaced"/>
</dbReference>
<protein>
    <submittedName>
        <fullName evidence="2">Coiled-coil serine rich protein 2</fullName>
    </submittedName>
</protein>
<accession>A0A5F9CJS2</accession>
<feature type="region of interest" description="Disordered" evidence="1">
    <location>
        <begin position="344"/>
        <end position="370"/>
    </location>
</feature>
<name>A0A5F9CJS2_RABIT</name>
<feature type="region of interest" description="Disordered" evidence="1">
    <location>
        <begin position="103"/>
        <end position="136"/>
    </location>
</feature>
<evidence type="ECO:0000313" key="2">
    <source>
        <dbReference type="Ensembl" id="ENSOCUP00000033913.1"/>
    </source>
</evidence>
<dbReference type="Bgee" id="ENSOCUG00000023493">
    <property type="expression patterns" value="Expressed in testis and 15 other cell types or tissues"/>
</dbReference>
<reference evidence="2 3" key="1">
    <citation type="journal article" date="2011" name="Nature">
        <title>A high-resolution map of human evolutionary constraint using 29 mammals.</title>
        <authorList>
            <person name="Lindblad-Toh K."/>
            <person name="Garber M."/>
            <person name="Zuk O."/>
            <person name="Lin M.F."/>
            <person name="Parker B.J."/>
            <person name="Washietl S."/>
            <person name="Kheradpour P."/>
            <person name="Ernst J."/>
            <person name="Jordan G."/>
            <person name="Mauceli E."/>
            <person name="Ward L.D."/>
            <person name="Lowe C.B."/>
            <person name="Holloway A.K."/>
            <person name="Clamp M."/>
            <person name="Gnerre S."/>
            <person name="Alfoldi J."/>
            <person name="Beal K."/>
            <person name="Chang J."/>
            <person name="Clawson H."/>
            <person name="Cuff J."/>
            <person name="Di Palma F."/>
            <person name="Fitzgerald S."/>
            <person name="Flicek P."/>
            <person name="Guttman M."/>
            <person name="Hubisz M.J."/>
            <person name="Jaffe D.B."/>
            <person name="Jungreis I."/>
            <person name="Kent W.J."/>
            <person name="Kostka D."/>
            <person name="Lara M."/>
            <person name="Martins A.L."/>
            <person name="Massingham T."/>
            <person name="Moltke I."/>
            <person name="Raney B.J."/>
            <person name="Rasmussen M.D."/>
            <person name="Robinson J."/>
            <person name="Stark A."/>
            <person name="Vilella A.J."/>
            <person name="Wen J."/>
            <person name="Xie X."/>
            <person name="Zody M.C."/>
            <person name="Baldwin J."/>
            <person name="Bloom T."/>
            <person name="Chin C.W."/>
            <person name="Heiman D."/>
            <person name="Nicol R."/>
            <person name="Nusbaum C."/>
            <person name="Young S."/>
            <person name="Wilkinson J."/>
            <person name="Worley K.C."/>
            <person name="Kovar C.L."/>
            <person name="Muzny D.M."/>
            <person name="Gibbs R.A."/>
            <person name="Cree A."/>
            <person name="Dihn H.H."/>
            <person name="Fowler G."/>
            <person name="Jhangiani S."/>
            <person name="Joshi V."/>
            <person name="Lee S."/>
            <person name="Lewis L.R."/>
            <person name="Nazareth L.V."/>
            <person name="Okwuonu G."/>
            <person name="Santibanez J."/>
            <person name="Warren W.C."/>
            <person name="Mardis E.R."/>
            <person name="Weinstock G.M."/>
            <person name="Wilson R.K."/>
            <person name="Delehaunty K."/>
            <person name="Dooling D."/>
            <person name="Fronik C."/>
            <person name="Fulton L."/>
            <person name="Fulton B."/>
            <person name="Graves T."/>
            <person name="Minx P."/>
            <person name="Sodergren E."/>
            <person name="Birney E."/>
            <person name="Margulies E.H."/>
            <person name="Herrero J."/>
            <person name="Green E.D."/>
            <person name="Haussler D."/>
            <person name="Siepel A."/>
            <person name="Goldman N."/>
            <person name="Pollard K.S."/>
            <person name="Pedersen J.S."/>
            <person name="Lander E.S."/>
            <person name="Kellis M."/>
        </authorList>
    </citation>
    <scope>NUCLEOTIDE SEQUENCE [LARGE SCALE GENOMIC DNA]</scope>
    <source>
        <strain evidence="3">Thorbecke</strain>
    </source>
</reference>
<keyword evidence="3" id="KW-1185">Reference proteome</keyword>
<feature type="region of interest" description="Disordered" evidence="1">
    <location>
        <begin position="212"/>
        <end position="242"/>
    </location>
</feature>
<dbReference type="GeneTree" id="ENSGT00940000153912"/>
<reference evidence="2" key="3">
    <citation type="submission" date="2025-09" db="UniProtKB">
        <authorList>
            <consortium name="Ensembl"/>
        </authorList>
    </citation>
    <scope>IDENTIFICATION</scope>
    <source>
        <strain evidence="2">Thorbecke</strain>
    </source>
</reference>
<reference evidence="2" key="2">
    <citation type="submission" date="2025-08" db="UniProtKB">
        <authorList>
            <consortium name="Ensembl"/>
        </authorList>
    </citation>
    <scope>IDENTIFICATION</scope>
    <source>
        <strain evidence="2">Thorbecke</strain>
    </source>
</reference>
<evidence type="ECO:0000256" key="1">
    <source>
        <dbReference type="SAM" id="MobiDB-lite"/>
    </source>
</evidence>
<dbReference type="AlphaFoldDB" id="A0A5F9CJS2"/>
<feature type="compositionally biased region" description="Polar residues" evidence="1">
    <location>
        <begin position="212"/>
        <end position="222"/>
    </location>
</feature>